<name>A0A517PCP7_9PLAN</name>
<dbReference type="Pfam" id="PF00702">
    <property type="entry name" value="Hydrolase"/>
    <property type="match status" value="1"/>
</dbReference>
<dbReference type="GO" id="GO:0016787">
    <property type="term" value="F:hydrolase activity"/>
    <property type="evidence" value="ECO:0007669"/>
    <property type="project" value="UniProtKB-KW"/>
</dbReference>
<dbReference type="Gene3D" id="1.10.150.240">
    <property type="entry name" value="Putative phosphatase, domain 2"/>
    <property type="match status" value="1"/>
</dbReference>
<dbReference type="SUPFAM" id="SSF56784">
    <property type="entry name" value="HAD-like"/>
    <property type="match status" value="1"/>
</dbReference>
<dbReference type="PANTHER" id="PTHR18901:SF38">
    <property type="entry name" value="PSEUDOURIDINE-5'-PHOSPHATASE"/>
    <property type="match status" value="1"/>
</dbReference>
<dbReference type="AlphaFoldDB" id="A0A517PCP7"/>
<dbReference type="InterPro" id="IPR006439">
    <property type="entry name" value="HAD-SF_hydro_IA"/>
</dbReference>
<accession>A0A517PCP7</accession>
<dbReference type="SFLD" id="SFLDS00003">
    <property type="entry name" value="Haloacid_Dehalogenase"/>
    <property type="match status" value="1"/>
</dbReference>
<dbReference type="OrthoDB" id="9797743at2"/>
<dbReference type="KEGG" id="acaf:CA12_32690"/>
<evidence type="ECO:0000313" key="2">
    <source>
        <dbReference type="Proteomes" id="UP000318741"/>
    </source>
</evidence>
<evidence type="ECO:0000313" key="1">
    <source>
        <dbReference type="EMBL" id="QDT17157.1"/>
    </source>
</evidence>
<dbReference type="SFLD" id="SFLDG01129">
    <property type="entry name" value="C1.5:_HAD__Beta-PGM__Phosphata"/>
    <property type="match status" value="1"/>
</dbReference>
<dbReference type="InterPro" id="IPR023198">
    <property type="entry name" value="PGP-like_dom2"/>
</dbReference>
<protein>
    <submittedName>
        <fullName evidence="1">Phosphorylated carbohydrates phosphatase</fullName>
        <ecNumber evidence="1">3.1.3.-</ecNumber>
    </submittedName>
</protein>
<dbReference type="InterPro" id="IPR023214">
    <property type="entry name" value="HAD_sf"/>
</dbReference>
<gene>
    <name evidence="1" type="ORF">CA12_32690</name>
</gene>
<dbReference type="SFLD" id="SFLDG01135">
    <property type="entry name" value="C1.5.6:_HAD__Beta-PGM__Phospha"/>
    <property type="match status" value="1"/>
</dbReference>
<dbReference type="Proteomes" id="UP000318741">
    <property type="component" value="Chromosome"/>
</dbReference>
<dbReference type="EMBL" id="CP036265">
    <property type="protein sequence ID" value="QDT17157.1"/>
    <property type="molecule type" value="Genomic_DNA"/>
</dbReference>
<reference evidence="1 2" key="1">
    <citation type="submission" date="2019-02" db="EMBL/GenBank/DDBJ databases">
        <title>Deep-cultivation of Planctomycetes and their phenomic and genomic characterization uncovers novel biology.</title>
        <authorList>
            <person name="Wiegand S."/>
            <person name="Jogler M."/>
            <person name="Boedeker C."/>
            <person name="Pinto D."/>
            <person name="Vollmers J."/>
            <person name="Rivas-Marin E."/>
            <person name="Kohn T."/>
            <person name="Peeters S.H."/>
            <person name="Heuer A."/>
            <person name="Rast P."/>
            <person name="Oberbeckmann S."/>
            <person name="Bunk B."/>
            <person name="Jeske O."/>
            <person name="Meyerdierks A."/>
            <person name="Storesund J.E."/>
            <person name="Kallscheuer N."/>
            <person name="Luecker S."/>
            <person name="Lage O.M."/>
            <person name="Pohl T."/>
            <person name="Merkel B.J."/>
            <person name="Hornburger P."/>
            <person name="Mueller R.-W."/>
            <person name="Bruemmer F."/>
            <person name="Labrenz M."/>
            <person name="Spormann A.M."/>
            <person name="Op den Camp H."/>
            <person name="Overmann J."/>
            <person name="Amann R."/>
            <person name="Jetten M.S.M."/>
            <person name="Mascher T."/>
            <person name="Medema M.H."/>
            <person name="Devos D.P."/>
            <person name="Kaster A.-K."/>
            <person name="Ovreas L."/>
            <person name="Rohde M."/>
            <person name="Galperin M.Y."/>
            <person name="Jogler C."/>
        </authorList>
    </citation>
    <scope>NUCLEOTIDE SEQUENCE [LARGE SCALE GENOMIC DNA]</scope>
    <source>
        <strain evidence="1 2">CA12</strain>
    </source>
</reference>
<dbReference type="InterPro" id="IPR036412">
    <property type="entry name" value="HAD-like_sf"/>
</dbReference>
<sequence length="240" mass="25493">MVPPRPPAVSPLDPRIAVPLRAVAFDLDGTLINSEDVFEKAGNDLLARRGHEHTPEVRGLMLGKRADEAFTALINHLGLTETADELIVELGDLFRGHAEGLLGLMPGALPLLDRVAAEGLPTAVCTSSDRAYLRETLTRFDLLERFDVLLGAEDVTRGKPNPEIYLAAAERLGVPIAEMLVLEDSETGCAAGVASGAVTVAVPNRHTAAMDFTGAAFVADGLTDDRIADLFDDISASRST</sequence>
<keyword evidence="2" id="KW-1185">Reference proteome</keyword>
<keyword evidence="1" id="KW-0378">Hydrolase</keyword>
<dbReference type="NCBIfam" id="TIGR01509">
    <property type="entry name" value="HAD-SF-IA-v3"/>
    <property type="match status" value="1"/>
</dbReference>
<dbReference type="EC" id="3.1.3.-" evidence="1"/>
<proteinExistence type="predicted"/>
<organism evidence="1 2">
    <name type="scientific">Alienimonas californiensis</name>
    <dbReference type="NCBI Taxonomy" id="2527989"/>
    <lineage>
        <taxon>Bacteria</taxon>
        <taxon>Pseudomonadati</taxon>
        <taxon>Planctomycetota</taxon>
        <taxon>Planctomycetia</taxon>
        <taxon>Planctomycetales</taxon>
        <taxon>Planctomycetaceae</taxon>
        <taxon>Alienimonas</taxon>
    </lineage>
</organism>
<dbReference type="PANTHER" id="PTHR18901">
    <property type="entry name" value="2-DEOXYGLUCOSE-6-PHOSPHATE PHOSPHATASE 2"/>
    <property type="match status" value="1"/>
</dbReference>
<dbReference type="Gene3D" id="3.40.50.1000">
    <property type="entry name" value="HAD superfamily/HAD-like"/>
    <property type="match status" value="1"/>
</dbReference>